<accession>A0ABR3DPU6</accession>
<protein>
    <submittedName>
        <fullName evidence="1">Uncharacterized protein</fullName>
    </submittedName>
</protein>
<reference evidence="1 2" key="1">
    <citation type="submission" date="2023-09" db="EMBL/GenBank/DDBJ databases">
        <title>Multi-omics analysis of a traditional fermented food reveals byproduct-associated fungal strains for waste-to-food upcycling.</title>
        <authorList>
            <consortium name="Lawrence Berkeley National Laboratory"/>
            <person name="Rekdal V.M."/>
            <person name="Villalobos-Escobedo J.M."/>
            <person name="Rodriguez-Valeron N."/>
            <person name="Garcia M.O."/>
            <person name="Vasquez D.P."/>
            <person name="Damayanti I."/>
            <person name="Sorensen P.M."/>
            <person name="Baidoo E.E."/>
            <person name="De Carvalho A.C."/>
            <person name="Riley R."/>
            <person name="Lipzen A."/>
            <person name="He G."/>
            <person name="Yan M."/>
            <person name="Haridas S."/>
            <person name="Daum C."/>
            <person name="Yoshinaga Y."/>
            <person name="Ng V."/>
            <person name="Grigoriev I.V."/>
            <person name="Munk R."/>
            <person name="Nuraida L."/>
            <person name="Wijaya C.H."/>
            <person name="Morales P.-C."/>
            <person name="Keasling J.D."/>
        </authorList>
    </citation>
    <scope>NUCLEOTIDE SEQUENCE [LARGE SCALE GENOMIC DNA]</scope>
    <source>
        <strain evidence="1 2">FGSC 2613</strain>
    </source>
</reference>
<comment type="caution">
    <text evidence="1">The sequence shown here is derived from an EMBL/GenBank/DDBJ whole genome shotgun (WGS) entry which is preliminary data.</text>
</comment>
<gene>
    <name evidence="1" type="ORF">QR685DRAFT_567589</name>
</gene>
<dbReference type="Proteomes" id="UP001451303">
    <property type="component" value="Unassembled WGS sequence"/>
</dbReference>
<name>A0ABR3DPU6_NEUIN</name>
<proteinExistence type="predicted"/>
<sequence>MNKKMGAELHPWCESVLARVHIDAGGQYYVSNCEVDSSLKVIVSSTDSQCIKLTISFLKLISCAVLTVLLGEKHAWALPQTSAAHCFQ</sequence>
<keyword evidence="2" id="KW-1185">Reference proteome</keyword>
<evidence type="ECO:0000313" key="2">
    <source>
        <dbReference type="Proteomes" id="UP001451303"/>
    </source>
</evidence>
<evidence type="ECO:0000313" key="1">
    <source>
        <dbReference type="EMBL" id="KAL0474677.1"/>
    </source>
</evidence>
<organism evidence="1 2">
    <name type="scientific">Neurospora intermedia</name>
    <dbReference type="NCBI Taxonomy" id="5142"/>
    <lineage>
        <taxon>Eukaryota</taxon>
        <taxon>Fungi</taxon>
        <taxon>Dikarya</taxon>
        <taxon>Ascomycota</taxon>
        <taxon>Pezizomycotina</taxon>
        <taxon>Sordariomycetes</taxon>
        <taxon>Sordariomycetidae</taxon>
        <taxon>Sordariales</taxon>
        <taxon>Sordariaceae</taxon>
        <taxon>Neurospora</taxon>
    </lineage>
</organism>
<dbReference type="EMBL" id="JAVLET010000001">
    <property type="protein sequence ID" value="KAL0474677.1"/>
    <property type="molecule type" value="Genomic_DNA"/>
</dbReference>